<evidence type="ECO:0000313" key="1">
    <source>
        <dbReference type="EMBL" id="SVD03122.1"/>
    </source>
</evidence>
<organism evidence="1">
    <name type="scientific">marine metagenome</name>
    <dbReference type="NCBI Taxonomy" id="408172"/>
    <lineage>
        <taxon>unclassified sequences</taxon>
        <taxon>metagenomes</taxon>
        <taxon>ecological metagenomes</taxon>
    </lineage>
</organism>
<accession>A0A382S0N0</accession>
<dbReference type="AlphaFoldDB" id="A0A382S0N0"/>
<proteinExistence type="predicted"/>
<feature type="non-terminal residue" evidence="1">
    <location>
        <position position="1"/>
    </location>
</feature>
<protein>
    <submittedName>
        <fullName evidence="1">Uncharacterized protein</fullName>
    </submittedName>
</protein>
<name>A0A382S0N0_9ZZZZ</name>
<dbReference type="EMBL" id="UINC01125354">
    <property type="protein sequence ID" value="SVD03122.1"/>
    <property type="molecule type" value="Genomic_DNA"/>
</dbReference>
<reference evidence="1" key="1">
    <citation type="submission" date="2018-05" db="EMBL/GenBank/DDBJ databases">
        <authorList>
            <person name="Lanie J.A."/>
            <person name="Ng W.-L."/>
            <person name="Kazmierczak K.M."/>
            <person name="Andrzejewski T.M."/>
            <person name="Davidsen T.M."/>
            <person name="Wayne K.J."/>
            <person name="Tettelin H."/>
            <person name="Glass J.I."/>
            <person name="Rusch D."/>
            <person name="Podicherti R."/>
            <person name="Tsui H.-C.T."/>
            <person name="Winkler M.E."/>
        </authorList>
    </citation>
    <scope>NUCLEOTIDE SEQUENCE</scope>
</reference>
<gene>
    <name evidence="1" type="ORF">METZ01_LOCUS355976</name>
</gene>
<feature type="non-terminal residue" evidence="1">
    <location>
        <position position="278"/>
    </location>
</feature>
<sequence length="278" mass="32099">VTNKIQSISIKSIDFKFLDQIDFKNVPQNIKNITNQLPNIDSAKGFVLAQKKDGLYLTIVPYFLEFFPHEKKISFHISFLTQNHSFIGDISLLFSYILICNKMHVDSLISRHTVEQLDTLLMSLDLNFHVVEFSRNSTPGVLVEKNFILKNNITKESEYISAFKKNYPIKKINVKGGQMSSEILKKSGESQIYDSISNLQAFSRWLNIDFDKFPKSFFELDQFCKKQSSFKGTRIGSGKMIYYFIENNNTIGALLCPETFRVRRVLKSVWKVLNDSNS</sequence>